<accession>A0AAE0N3B9</accession>
<dbReference type="EMBL" id="JAULSW010000011">
    <property type="protein sequence ID" value="KAK3367889.1"/>
    <property type="molecule type" value="Genomic_DNA"/>
</dbReference>
<reference evidence="2" key="1">
    <citation type="journal article" date="2023" name="Mol. Phylogenet. Evol.">
        <title>Genome-scale phylogeny and comparative genomics of the fungal order Sordariales.</title>
        <authorList>
            <person name="Hensen N."/>
            <person name="Bonometti L."/>
            <person name="Westerberg I."/>
            <person name="Brannstrom I.O."/>
            <person name="Guillou S."/>
            <person name="Cros-Aarteil S."/>
            <person name="Calhoun S."/>
            <person name="Haridas S."/>
            <person name="Kuo A."/>
            <person name="Mondo S."/>
            <person name="Pangilinan J."/>
            <person name="Riley R."/>
            <person name="LaButti K."/>
            <person name="Andreopoulos B."/>
            <person name="Lipzen A."/>
            <person name="Chen C."/>
            <person name="Yan M."/>
            <person name="Daum C."/>
            <person name="Ng V."/>
            <person name="Clum A."/>
            <person name="Steindorff A."/>
            <person name="Ohm R.A."/>
            <person name="Martin F."/>
            <person name="Silar P."/>
            <person name="Natvig D.O."/>
            <person name="Lalanne C."/>
            <person name="Gautier V."/>
            <person name="Ament-Velasquez S.L."/>
            <person name="Kruys A."/>
            <person name="Hutchinson M.I."/>
            <person name="Powell A.J."/>
            <person name="Barry K."/>
            <person name="Miller A.N."/>
            <person name="Grigoriev I.V."/>
            <person name="Debuchy R."/>
            <person name="Gladieux P."/>
            <person name="Hiltunen Thoren M."/>
            <person name="Johannesson H."/>
        </authorList>
    </citation>
    <scope>NUCLEOTIDE SEQUENCE</scope>
    <source>
        <strain evidence="2">CBS 232.78</strain>
    </source>
</reference>
<sequence>MSAREPREGGGASVNVGAGVDVATVMSGVADASVNANGSISSTDSDLPAENLTEQAAVLPAYFRKTSAAQQEGQLTDPGGFGIVYRLVHPNLKLHGSVVKFVICSDSPTVDSNLAELGAALLGHQILLFFMIPELAKALGVDNSSAANVMEASATIVGYKEILDYIHQKSNELKNMDGCNVEVMYMWTPGHKDGNSSYYTINGGERKDIPKELNILHLINHTFVAAKQKVAKDQAIAEAAHSAKEAMEQARADAKLAKLANKVLDPNNGGNDNSHKEASLADDQL</sequence>
<dbReference type="Proteomes" id="UP001285441">
    <property type="component" value="Unassembled WGS sequence"/>
</dbReference>
<name>A0AAE0N3B9_9PEZI</name>
<evidence type="ECO:0000256" key="1">
    <source>
        <dbReference type="SAM" id="MobiDB-lite"/>
    </source>
</evidence>
<evidence type="ECO:0000313" key="2">
    <source>
        <dbReference type="EMBL" id="KAK3367889.1"/>
    </source>
</evidence>
<comment type="caution">
    <text evidence="2">The sequence shown here is derived from an EMBL/GenBank/DDBJ whole genome shotgun (WGS) entry which is preliminary data.</text>
</comment>
<organism evidence="2 3">
    <name type="scientific">Podospora didyma</name>
    <dbReference type="NCBI Taxonomy" id="330526"/>
    <lineage>
        <taxon>Eukaryota</taxon>
        <taxon>Fungi</taxon>
        <taxon>Dikarya</taxon>
        <taxon>Ascomycota</taxon>
        <taxon>Pezizomycotina</taxon>
        <taxon>Sordariomycetes</taxon>
        <taxon>Sordariomycetidae</taxon>
        <taxon>Sordariales</taxon>
        <taxon>Podosporaceae</taxon>
        <taxon>Podospora</taxon>
    </lineage>
</organism>
<keyword evidence="3" id="KW-1185">Reference proteome</keyword>
<dbReference type="AlphaFoldDB" id="A0AAE0N3B9"/>
<gene>
    <name evidence="2" type="ORF">B0H63DRAFT_529595</name>
</gene>
<feature type="region of interest" description="Disordered" evidence="1">
    <location>
        <begin position="261"/>
        <end position="285"/>
    </location>
</feature>
<evidence type="ECO:0000313" key="3">
    <source>
        <dbReference type="Proteomes" id="UP001285441"/>
    </source>
</evidence>
<reference evidence="2" key="2">
    <citation type="submission" date="2023-06" db="EMBL/GenBank/DDBJ databases">
        <authorList>
            <consortium name="Lawrence Berkeley National Laboratory"/>
            <person name="Haridas S."/>
            <person name="Hensen N."/>
            <person name="Bonometti L."/>
            <person name="Westerberg I."/>
            <person name="Brannstrom I.O."/>
            <person name="Guillou S."/>
            <person name="Cros-Aarteil S."/>
            <person name="Calhoun S."/>
            <person name="Kuo A."/>
            <person name="Mondo S."/>
            <person name="Pangilinan J."/>
            <person name="Riley R."/>
            <person name="LaButti K."/>
            <person name="Andreopoulos B."/>
            <person name="Lipzen A."/>
            <person name="Chen C."/>
            <person name="Yanf M."/>
            <person name="Daum C."/>
            <person name="Ng V."/>
            <person name="Clum A."/>
            <person name="Steindorff A."/>
            <person name="Ohm R."/>
            <person name="Martin F."/>
            <person name="Silar P."/>
            <person name="Natvig D."/>
            <person name="Lalanne C."/>
            <person name="Gautier V."/>
            <person name="Ament-velasquez S.L."/>
            <person name="Kruys A."/>
            <person name="Hutchinson M.I."/>
            <person name="Powell A.J."/>
            <person name="Barry K."/>
            <person name="Miller A.N."/>
            <person name="Grigoriev I.V."/>
            <person name="Debuchy R."/>
            <person name="Gladieux P."/>
            <person name="Thoren M.H."/>
            <person name="Johannesson H."/>
        </authorList>
    </citation>
    <scope>NUCLEOTIDE SEQUENCE</scope>
    <source>
        <strain evidence="2">CBS 232.78</strain>
    </source>
</reference>
<protein>
    <submittedName>
        <fullName evidence="2">Uncharacterized protein</fullName>
    </submittedName>
</protein>
<proteinExistence type="predicted"/>